<dbReference type="NCBIfam" id="TIGR04085">
    <property type="entry name" value="rSAM_more_4Fe4S"/>
    <property type="match status" value="1"/>
</dbReference>
<reference evidence="8" key="1">
    <citation type="submission" date="2021-07" db="EMBL/GenBank/DDBJ databases">
        <title>Candidatus Kaistella beijingensis sp. nov. isolated from a municipal wastewater treatment plant is involved in sludge foaming.</title>
        <authorList>
            <person name="Song Y."/>
            <person name="Liu S.-J."/>
        </authorList>
    </citation>
    <scope>NUCLEOTIDE SEQUENCE</scope>
    <source>
        <strain evidence="8">DSM 43998</strain>
    </source>
</reference>
<dbReference type="PANTHER" id="PTHR11228:SF7">
    <property type="entry name" value="PQQA PEPTIDE CYCLASE"/>
    <property type="match status" value="1"/>
</dbReference>
<evidence type="ECO:0000259" key="7">
    <source>
        <dbReference type="PROSITE" id="PS51918"/>
    </source>
</evidence>
<dbReference type="SMART" id="SM00729">
    <property type="entry name" value="Elp3"/>
    <property type="match status" value="1"/>
</dbReference>
<evidence type="ECO:0000256" key="6">
    <source>
        <dbReference type="SAM" id="MobiDB-lite"/>
    </source>
</evidence>
<dbReference type="InterPro" id="IPR023913">
    <property type="entry name" value="MftC"/>
</dbReference>
<feature type="domain" description="Radical SAM core" evidence="7">
    <location>
        <begin position="23"/>
        <end position="233"/>
    </location>
</feature>
<keyword evidence="3" id="KW-0408">Iron</keyword>
<feature type="region of interest" description="Disordered" evidence="6">
    <location>
        <begin position="384"/>
        <end position="411"/>
    </location>
</feature>
<dbReference type="Proteomes" id="UP000887023">
    <property type="component" value="Chromosome"/>
</dbReference>
<dbReference type="Gene3D" id="3.20.20.70">
    <property type="entry name" value="Aldolase class I"/>
    <property type="match status" value="1"/>
</dbReference>
<dbReference type="Pfam" id="PF13186">
    <property type="entry name" value="SPASM"/>
    <property type="match status" value="1"/>
</dbReference>
<accession>A0ABX8S8X8</accession>
<dbReference type="SFLD" id="SFLDG01067">
    <property type="entry name" value="SPASM/twitch_domain_containing"/>
    <property type="match status" value="1"/>
</dbReference>
<sequence length="411" mass="43579">MTVAQPPIRPTGGSLIQQFEFGLDAPICLTWELTYACNLECAHCLSSSGRRDPRELTTAQCRAVIDELQRMQVFYVNVGGGEPTIRPDFWELLDYAVSHQVGVKFSTNGARLTPERAAQLAATDYVDVQISLDGATAEVNDRVRGTGSYDTAIAALANLQAAGFTDAKISVVCTRENIGQLDEFAALAKEYGATLRLTRLRPAGRGADVWDQLHPLPGQQRELYEWLLSHGDSVLTGDSFFHLSAFGETLPGLNLCGAGRVVCLIDPIGDVYACPFAIHDEFLAGNVAGPGGFAAVWQQSPLFQRLRVPQSGGACASCAAFGSCRGGCMAAKFFTGLPLDGPDPECVQGHGTAALAGARAVPASGQDHSRSRPTRNAPVLLSIGRRPADTPDPATPPTHACAESPLAGFVP</sequence>
<dbReference type="SUPFAM" id="SSF102114">
    <property type="entry name" value="Radical SAM enzymes"/>
    <property type="match status" value="1"/>
</dbReference>
<evidence type="ECO:0000313" key="8">
    <source>
        <dbReference type="EMBL" id="QXQ14272.1"/>
    </source>
</evidence>
<dbReference type="NCBIfam" id="TIGR03962">
    <property type="entry name" value="mycofact_rSAM"/>
    <property type="match status" value="1"/>
</dbReference>
<proteinExistence type="predicted"/>
<keyword evidence="5" id="KW-0456">Lyase</keyword>
<evidence type="ECO:0000256" key="4">
    <source>
        <dbReference type="ARBA" id="ARBA00023014"/>
    </source>
</evidence>
<dbReference type="CDD" id="cd01335">
    <property type="entry name" value="Radical_SAM"/>
    <property type="match status" value="1"/>
</dbReference>
<evidence type="ECO:0000313" key="9">
    <source>
        <dbReference type="Proteomes" id="UP000887023"/>
    </source>
</evidence>
<keyword evidence="4" id="KW-0411">Iron-sulfur</keyword>
<dbReference type="RefSeq" id="WP_066466880.1">
    <property type="nucleotide sequence ID" value="NZ_CBCRUZ010000003.1"/>
</dbReference>
<dbReference type="SFLD" id="SFLDS00029">
    <property type="entry name" value="Radical_SAM"/>
    <property type="match status" value="1"/>
</dbReference>
<feature type="region of interest" description="Disordered" evidence="6">
    <location>
        <begin position="358"/>
        <end position="377"/>
    </location>
</feature>
<keyword evidence="2" id="KW-0479">Metal-binding</keyword>
<keyword evidence="9" id="KW-1185">Reference proteome</keyword>
<dbReference type="InterPro" id="IPR013785">
    <property type="entry name" value="Aldolase_TIM"/>
</dbReference>
<dbReference type="InterPro" id="IPR023885">
    <property type="entry name" value="4Fe4S-binding_SPASM_dom"/>
</dbReference>
<dbReference type="PANTHER" id="PTHR11228">
    <property type="entry name" value="RADICAL SAM DOMAIN PROTEIN"/>
    <property type="match status" value="1"/>
</dbReference>
<dbReference type="InterPro" id="IPR006638">
    <property type="entry name" value="Elp3/MiaA/NifB-like_rSAM"/>
</dbReference>
<gene>
    <name evidence="8" type="primary">mftC</name>
    <name evidence="8" type="ORF">KV203_02225</name>
</gene>
<dbReference type="PROSITE" id="PS51918">
    <property type="entry name" value="RADICAL_SAM"/>
    <property type="match status" value="1"/>
</dbReference>
<dbReference type="InterPro" id="IPR007197">
    <property type="entry name" value="rSAM"/>
</dbReference>
<protein>
    <submittedName>
        <fullName evidence="8">Mycofactocin radical SAM maturase</fullName>
    </submittedName>
</protein>
<organism evidence="8 9">
    <name type="scientific">Skermania pinensis</name>
    <dbReference type="NCBI Taxonomy" id="39122"/>
    <lineage>
        <taxon>Bacteria</taxon>
        <taxon>Bacillati</taxon>
        <taxon>Actinomycetota</taxon>
        <taxon>Actinomycetes</taxon>
        <taxon>Mycobacteriales</taxon>
        <taxon>Gordoniaceae</taxon>
        <taxon>Skermania</taxon>
    </lineage>
</organism>
<dbReference type="InterPro" id="IPR034480">
    <property type="entry name" value="Heme_synthase-like"/>
</dbReference>
<evidence type="ECO:0000256" key="2">
    <source>
        <dbReference type="ARBA" id="ARBA00022723"/>
    </source>
</evidence>
<name>A0ABX8S8X8_9ACTN</name>
<dbReference type="InterPro" id="IPR050377">
    <property type="entry name" value="Radical_SAM_PqqE_MftC-like"/>
</dbReference>
<dbReference type="InterPro" id="IPR058240">
    <property type="entry name" value="rSAM_sf"/>
</dbReference>
<evidence type="ECO:0000256" key="5">
    <source>
        <dbReference type="ARBA" id="ARBA00023239"/>
    </source>
</evidence>
<dbReference type="SFLD" id="SFLDF00316">
    <property type="entry name" value="C-terminal_tyrosine_decarboxyl"/>
    <property type="match status" value="1"/>
</dbReference>
<dbReference type="SFLD" id="SFLDG01385">
    <property type="entry name" value="heme_carboxy_lyase_like"/>
    <property type="match status" value="1"/>
</dbReference>
<evidence type="ECO:0000256" key="1">
    <source>
        <dbReference type="ARBA" id="ARBA00022691"/>
    </source>
</evidence>
<keyword evidence="1" id="KW-0949">S-adenosyl-L-methionine</keyword>
<dbReference type="EMBL" id="CP079105">
    <property type="protein sequence ID" value="QXQ14272.1"/>
    <property type="molecule type" value="Genomic_DNA"/>
</dbReference>
<dbReference type="SFLD" id="SFLDG01386">
    <property type="entry name" value="main_SPASM_domain-containing"/>
    <property type="match status" value="1"/>
</dbReference>
<evidence type="ECO:0000256" key="3">
    <source>
        <dbReference type="ARBA" id="ARBA00023004"/>
    </source>
</evidence>
<dbReference type="Pfam" id="PF04055">
    <property type="entry name" value="Radical_SAM"/>
    <property type="match status" value="1"/>
</dbReference>